<feature type="transmembrane region" description="Helical" evidence="2">
    <location>
        <begin position="90"/>
        <end position="114"/>
    </location>
</feature>
<keyword evidence="4" id="KW-1185">Reference proteome</keyword>
<sequence>RWPVTQKSVQSSSPSSLLIPPQVTQQEQDVEDEKARKRAMKNLVSSWQERLQLISVITTFFASTEAAMLVNTKPVTPDDWNNGALNASNASLLGALVMHAYAAVLSFLAAFLLVRFKLQEATREELIAEGVKLVSSPLGGSVRVKDVERDPVDADGRNGTTKPAVESKGLLVEPPIISTDPHIEQVGPFMSSISSHLLSRIHALCVAFAAIGFILAIAGIICYAWALHPTSVSVFTSACLGGAILSMGILLV</sequence>
<feature type="transmembrane region" description="Helical" evidence="2">
    <location>
        <begin position="201"/>
        <end position="226"/>
    </location>
</feature>
<dbReference type="OrthoDB" id="2653987at2759"/>
<reference evidence="4" key="2">
    <citation type="submission" date="2015-01" db="EMBL/GenBank/DDBJ databases">
        <title>Evolutionary Origins and Diversification of the Mycorrhizal Mutualists.</title>
        <authorList>
            <consortium name="DOE Joint Genome Institute"/>
            <consortium name="Mycorrhizal Genomics Consortium"/>
            <person name="Kohler A."/>
            <person name="Kuo A."/>
            <person name="Nagy L.G."/>
            <person name="Floudas D."/>
            <person name="Copeland A."/>
            <person name="Barry K.W."/>
            <person name="Cichocki N."/>
            <person name="Veneault-Fourrey C."/>
            <person name="LaButti K."/>
            <person name="Lindquist E.A."/>
            <person name="Lipzen A."/>
            <person name="Lundell T."/>
            <person name="Morin E."/>
            <person name="Murat C."/>
            <person name="Riley R."/>
            <person name="Ohm R."/>
            <person name="Sun H."/>
            <person name="Tunlid A."/>
            <person name="Henrissat B."/>
            <person name="Grigoriev I.V."/>
            <person name="Hibbett D.S."/>
            <person name="Martin F."/>
        </authorList>
    </citation>
    <scope>NUCLEOTIDE SEQUENCE [LARGE SCALE GENOMIC DNA]</scope>
    <source>
        <strain evidence="4">ATCC 200175</strain>
    </source>
</reference>
<protein>
    <recommendedName>
        <fullName evidence="5">Transmembrane protein</fullName>
    </recommendedName>
</protein>
<keyword evidence="2" id="KW-0812">Transmembrane</keyword>
<gene>
    <name evidence="3" type="ORF">PAXINDRAFT_77107</name>
</gene>
<evidence type="ECO:0000313" key="3">
    <source>
        <dbReference type="EMBL" id="KIJ15539.1"/>
    </source>
</evidence>
<feature type="non-terminal residue" evidence="3">
    <location>
        <position position="252"/>
    </location>
</feature>
<organism evidence="3 4">
    <name type="scientific">Paxillus involutus ATCC 200175</name>
    <dbReference type="NCBI Taxonomy" id="664439"/>
    <lineage>
        <taxon>Eukaryota</taxon>
        <taxon>Fungi</taxon>
        <taxon>Dikarya</taxon>
        <taxon>Basidiomycota</taxon>
        <taxon>Agaricomycotina</taxon>
        <taxon>Agaricomycetes</taxon>
        <taxon>Agaricomycetidae</taxon>
        <taxon>Boletales</taxon>
        <taxon>Paxilineae</taxon>
        <taxon>Paxillaceae</taxon>
        <taxon>Paxillus</taxon>
    </lineage>
</organism>
<evidence type="ECO:0000313" key="4">
    <source>
        <dbReference type="Proteomes" id="UP000053647"/>
    </source>
</evidence>
<keyword evidence="2" id="KW-1133">Transmembrane helix</keyword>
<proteinExistence type="predicted"/>
<keyword evidence="2" id="KW-0472">Membrane</keyword>
<evidence type="ECO:0000256" key="2">
    <source>
        <dbReference type="SAM" id="Phobius"/>
    </source>
</evidence>
<feature type="compositionally biased region" description="Low complexity" evidence="1">
    <location>
        <begin position="8"/>
        <end position="27"/>
    </location>
</feature>
<dbReference type="EMBL" id="KN819336">
    <property type="protein sequence ID" value="KIJ15539.1"/>
    <property type="molecule type" value="Genomic_DNA"/>
</dbReference>
<reference evidence="3 4" key="1">
    <citation type="submission" date="2014-06" db="EMBL/GenBank/DDBJ databases">
        <authorList>
            <consortium name="DOE Joint Genome Institute"/>
            <person name="Kuo A."/>
            <person name="Kohler A."/>
            <person name="Nagy L.G."/>
            <person name="Floudas D."/>
            <person name="Copeland A."/>
            <person name="Barry K.W."/>
            <person name="Cichocki N."/>
            <person name="Veneault-Fourrey C."/>
            <person name="LaButti K."/>
            <person name="Lindquist E.A."/>
            <person name="Lipzen A."/>
            <person name="Lundell T."/>
            <person name="Morin E."/>
            <person name="Murat C."/>
            <person name="Sun H."/>
            <person name="Tunlid A."/>
            <person name="Henrissat B."/>
            <person name="Grigoriev I.V."/>
            <person name="Hibbett D.S."/>
            <person name="Martin F."/>
            <person name="Nordberg H.P."/>
            <person name="Cantor M.N."/>
            <person name="Hua S.X."/>
        </authorList>
    </citation>
    <scope>NUCLEOTIDE SEQUENCE [LARGE SCALE GENOMIC DNA]</scope>
    <source>
        <strain evidence="3 4">ATCC 200175</strain>
    </source>
</reference>
<name>A0A0C9SZG4_PAXIN</name>
<dbReference type="Proteomes" id="UP000053647">
    <property type="component" value="Unassembled WGS sequence"/>
</dbReference>
<feature type="region of interest" description="Disordered" evidence="1">
    <location>
        <begin position="1"/>
        <end position="29"/>
    </location>
</feature>
<feature type="transmembrane region" description="Helical" evidence="2">
    <location>
        <begin position="232"/>
        <end position="251"/>
    </location>
</feature>
<evidence type="ECO:0008006" key="5">
    <source>
        <dbReference type="Google" id="ProtNLM"/>
    </source>
</evidence>
<evidence type="ECO:0000256" key="1">
    <source>
        <dbReference type="SAM" id="MobiDB-lite"/>
    </source>
</evidence>
<accession>A0A0C9SZG4</accession>
<dbReference type="AlphaFoldDB" id="A0A0C9SZG4"/>
<feature type="transmembrane region" description="Helical" evidence="2">
    <location>
        <begin position="51"/>
        <end position="70"/>
    </location>
</feature>
<dbReference type="HOGENOM" id="CLU_065000_1_0_1"/>